<dbReference type="EMBL" id="BTSY01000006">
    <property type="protein sequence ID" value="GMT32382.1"/>
    <property type="molecule type" value="Genomic_DNA"/>
</dbReference>
<evidence type="ECO:0000313" key="4">
    <source>
        <dbReference type="Proteomes" id="UP001432322"/>
    </source>
</evidence>
<gene>
    <name evidence="3" type="ORF">PFISCL1PPCAC_23679</name>
</gene>
<feature type="region of interest" description="Disordered" evidence="1">
    <location>
        <begin position="1"/>
        <end position="20"/>
    </location>
</feature>
<keyword evidence="2" id="KW-0812">Transmembrane</keyword>
<dbReference type="Proteomes" id="UP001432322">
    <property type="component" value="Unassembled WGS sequence"/>
</dbReference>
<accession>A0AAV5WRG9</accession>
<feature type="non-terminal residue" evidence="3">
    <location>
        <position position="91"/>
    </location>
</feature>
<sequence>MKQSNSITIVRRESDSEDEDEDKSVIIIAILTVLQSVLNFFIFLTGCEITKYQFIAGIIPLIGSISTSFLFVYSIIHKSSFSVKPFIAYHV</sequence>
<dbReference type="AlphaFoldDB" id="A0AAV5WRG9"/>
<keyword evidence="4" id="KW-1185">Reference proteome</keyword>
<feature type="transmembrane region" description="Helical" evidence="2">
    <location>
        <begin position="54"/>
        <end position="76"/>
    </location>
</feature>
<evidence type="ECO:0000256" key="2">
    <source>
        <dbReference type="SAM" id="Phobius"/>
    </source>
</evidence>
<organism evidence="3 4">
    <name type="scientific">Pristionchus fissidentatus</name>
    <dbReference type="NCBI Taxonomy" id="1538716"/>
    <lineage>
        <taxon>Eukaryota</taxon>
        <taxon>Metazoa</taxon>
        <taxon>Ecdysozoa</taxon>
        <taxon>Nematoda</taxon>
        <taxon>Chromadorea</taxon>
        <taxon>Rhabditida</taxon>
        <taxon>Rhabditina</taxon>
        <taxon>Diplogasteromorpha</taxon>
        <taxon>Diplogasteroidea</taxon>
        <taxon>Neodiplogasteridae</taxon>
        <taxon>Pristionchus</taxon>
    </lineage>
</organism>
<evidence type="ECO:0000313" key="3">
    <source>
        <dbReference type="EMBL" id="GMT32382.1"/>
    </source>
</evidence>
<keyword evidence="2" id="KW-0472">Membrane</keyword>
<protein>
    <submittedName>
        <fullName evidence="3">Uncharacterized protein</fullName>
    </submittedName>
</protein>
<comment type="caution">
    <text evidence="3">The sequence shown here is derived from an EMBL/GenBank/DDBJ whole genome shotgun (WGS) entry which is preliminary data.</text>
</comment>
<feature type="transmembrane region" description="Helical" evidence="2">
    <location>
        <begin position="25"/>
        <end position="47"/>
    </location>
</feature>
<name>A0AAV5WRG9_9BILA</name>
<evidence type="ECO:0000256" key="1">
    <source>
        <dbReference type="SAM" id="MobiDB-lite"/>
    </source>
</evidence>
<proteinExistence type="predicted"/>
<keyword evidence="2" id="KW-1133">Transmembrane helix</keyword>
<reference evidence="3" key="1">
    <citation type="submission" date="2023-10" db="EMBL/GenBank/DDBJ databases">
        <title>Genome assembly of Pristionchus species.</title>
        <authorList>
            <person name="Yoshida K."/>
            <person name="Sommer R.J."/>
        </authorList>
    </citation>
    <scope>NUCLEOTIDE SEQUENCE</scope>
    <source>
        <strain evidence="3">RS5133</strain>
    </source>
</reference>